<dbReference type="AlphaFoldDB" id="A0AAN7M8U3"/>
<protein>
    <recommendedName>
        <fullName evidence="1">AB hydrolase-1 domain-containing protein</fullName>
    </recommendedName>
</protein>
<proteinExistence type="predicted"/>
<accession>A0AAN7M8U3</accession>
<reference evidence="2 3" key="1">
    <citation type="journal article" date="2023" name="Hortic Res">
        <title>Pangenome of water caltrop reveals structural variations and asymmetric subgenome divergence after allopolyploidization.</title>
        <authorList>
            <person name="Zhang X."/>
            <person name="Chen Y."/>
            <person name="Wang L."/>
            <person name="Yuan Y."/>
            <person name="Fang M."/>
            <person name="Shi L."/>
            <person name="Lu R."/>
            <person name="Comes H.P."/>
            <person name="Ma Y."/>
            <person name="Chen Y."/>
            <person name="Huang G."/>
            <person name="Zhou Y."/>
            <person name="Zheng Z."/>
            <person name="Qiu Y."/>
        </authorList>
    </citation>
    <scope>NUCLEOTIDE SEQUENCE [LARGE SCALE GENOMIC DNA]</scope>
    <source>
        <strain evidence="2">F231</strain>
    </source>
</reference>
<comment type="caution">
    <text evidence="2">The sequence shown here is derived from an EMBL/GenBank/DDBJ whole genome shotgun (WGS) entry which is preliminary data.</text>
</comment>
<name>A0AAN7M8U3_TRANT</name>
<dbReference type="GO" id="GO:0080032">
    <property type="term" value="F:methyl jasmonate esterase activity"/>
    <property type="evidence" value="ECO:0007669"/>
    <property type="project" value="TreeGrafter"/>
</dbReference>
<evidence type="ECO:0000259" key="1">
    <source>
        <dbReference type="Pfam" id="PF12697"/>
    </source>
</evidence>
<evidence type="ECO:0000313" key="2">
    <source>
        <dbReference type="EMBL" id="KAK4800367.1"/>
    </source>
</evidence>
<feature type="domain" description="AB hydrolase-1" evidence="1">
    <location>
        <begin position="70"/>
        <end position="151"/>
    </location>
</feature>
<dbReference type="InterPro" id="IPR029058">
    <property type="entry name" value="AB_hydrolase_fold"/>
</dbReference>
<dbReference type="PANTHER" id="PTHR10992">
    <property type="entry name" value="METHYLESTERASE FAMILY MEMBER"/>
    <property type="match status" value="1"/>
</dbReference>
<dbReference type="GO" id="GO:0080031">
    <property type="term" value="F:methyl salicylate esterase activity"/>
    <property type="evidence" value="ECO:0007669"/>
    <property type="project" value="TreeGrafter"/>
</dbReference>
<keyword evidence="3" id="KW-1185">Reference proteome</keyword>
<dbReference type="EMBL" id="JAXQNO010000003">
    <property type="protein sequence ID" value="KAK4800367.1"/>
    <property type="molecule type" value="Genomic_DNA"/>
</dbReference>
<dbReference type="InterPro" id="IPR000073">
    <property type="entry name" value="AB_hydrolase_1"/>
</dbReference>
<dbReference type="GO" id="GO:0080030">
    <property type="term" value="F:methyl indole-3-acetate esterase activity"/>
    <property type="evidence" value="ECO:0007669"/>
    <property type="project" value="TreeGrafter"/>
</dbReference>
<dbReference type="PANTHER" id="PTHR10992:SF785">
    <property type="entry name" value="METHYLESTERASE 14, CHLOROPLASTIC-RELATED"/>
    <property type="match status" value="1"/>
</dbReference>
<dbReference type="Proteomes" id="UP001346149">
    <property type="component" value="Unassembled WGS sequence"/>
</dbReference>
<dbReference type="SUPFAM" id="SSF53474">
    <property type="entry name" value="alpha/beta-Hydrolases"/>
    <property type="match status" value="1"/>
</dbReference>
<dbReference type="InterPro" id="IPR045889">
    <property type="entry name" value="MES/HNL"/>
</dbReference>
<dbReference type="Gene3D" id="3.40.50.1820">
    <property type="entry name" value="alpha/beta hydrolase"/>
    <property type="match status" value="1"/>
</dbReference>
<dbReference type="GO" id="GO:0009696">
    <property type="term" value="P:salicylic acid metabolic process"/>
    <property type="evidence" value="ECO:0007669"/>
    <property type="project" value="TreeGrafter"/>
</dbReference>
<organism evidence="2 3">
    <name type="scientific">Trapa natans</name>
    <name type="common">Water chestnut</name>
    <dbReference type="NCBI Taxonomy" id="22666"/>
    <lineage>
        <taxon>Eukaryota</taxon>
        <taxon>Viridiplantae</taxon>
        <taxon>Streptophyta</taxon>
        <taxon>Embryophyta</taxon>
        <taxon>Tracheophyta</taxon>
        <taxon>Spermatophyta</taxon>
        <taxon>Magnoliopsida</taxon>
        <taxon>eudicotyledons</taxon>
        <taxon>Gunneridae</taxon>
        <taxon>Pentapetalae</taxon>
        <taxon>rosids</taxon>
        <taxon>malvids</taxon>
        <taxon>Myrtales</taxon>
        <taxon>Lythraceae</taxon>
        <taxon>Trapa</taxon>
    </lineage>
</organism>
<dbReference type="GO" id="GO:0009694">
    <property type="term" value="P:jasmonic acid metabolic process"/>
    <property type="evidence" value="ECO:0007669"/>
    <property type="project" value="TreeGrafter"/>
</dbReference>
<dbReference type="Pfam" id="PF12697">
    <property type="entry name" value="Abhydrolase_6"/>
    <property type="match status" value="1"/>
</dbReference>
<evidence type="ECO:0000313" key="3">
    <source>
        <dbReference type="Proteomes" id="UP001346149"/>
    </source>
</evidence>
<gene>
    <name evidence="2" type="ORF">SAY86_020854</name>
</gene>
<sequence>MAAIPPFVAALSPIRSPREAKTYSQLQYLHLIWPKTVSNGPEFVMISVLTYISFTGKLPEFLKSLKCKKIVLIHGESFGAWCWYKTIALLEEAVLHPTSLDIKGSGINTTDSNHATTLAEFSQPLIDYLQNLEGYEKVVLVGHGVGVHAFLMLWSSIPKKLQMPFSFVQLWCLMARSLSMCLLKRLALGPAEHFMESKFLIHGNGKDKAPTGFTFERQLTRDLYFHQSPAKL</sequence>